<feature type="transmembrane region" description="Helical" evidence="9">
    <location>
        <begin position="63"/>
        <end position="84"/>
    </location>
</feature>
<evidence type="ECO:0000256" key="2">
    <source>
        <dbReference type="ARBA" id="ARBA00009773"/>
    </source>
</evidence>
<comment type="caution">
    <text evidence="10">The sequence shown here is derived from an EMBL/GenBank/DDBJ whole genome shotgun (WGS) entry which is preliminary data.</text>
</comment>
<feature type="transmembrane region" description="Helical" evidence="9">
    <location>
        <begin position="232"/>
        <end position="258"/>
    </location>
</feature>
<accession>A0ABS1L0Q5</accession>
<dbReference type="PANTHER" id="PTHR21716">
    <property type="entry name" value="TRANSMEMBRANE PROTEIN"/>
    <property type="match status" value="1"/>
</dbReference>
<dbReference type="Pfam" id="PF01594">
    <property type="entry name" value="AI-2E_transport"/>
    <property type="match status" value="1"/>
</dbReference>
<feature type="transmembrane region" description="Helical" evidence="9">
    <location>
        <begin position="299"/>
        <end position="324"/>
    </location>
</feature>
<keyword evidence="11" id="KW-1185">Reference proteome</keyword>
<evidence type="ECO:0000256" key="3">
    <source>
        <dbReference type="ARBA" id="ARBA00022448"/>
    </source>
</evidence>
<dbReference type="Proteomes" id="UP000613030">
    <property type="component" value="Unassembled WGS sequence"/>
</dbReference>
<comment type="subcellular location">
    <subcellularLocation>
        <location evidence="1">Cell membrane</location>
        <topology evidence="1">Multi-pass membrane protein</topology>
    </subcellularLocation>
</comment>
<evidence type="ECO:0000256" key="6">
    <source>
        <dbReference type="ARBA" id="ARBA00022989"/>
    </source>
</evidence>
<evidence type="ECO:0000256" key="1">
    <source>
        <dbReference type="ARBA" id="ARBA00004651"/>
    </source>
</evidence>
<feature type="transmembrane region" description="Helical" evidence="9">
    <location>
        <begin position="204"/>
        <end position="226"/>
    </location>
</feature>
<gene>
    <name evidence="10" type="ORF">JI741_27990</name>
</gene>
<dbReference type="InterPro" id="IPR002549">
    <property type="entry name" value="AI-2E-like"/>
</dbReference>
<keyword evidence="3" id="KW-0813">Transport</keyword>
<keyword evidence="4" id="KW-1003">Cell membrane</keyword>
<evidence type="ECO:0000256" key="5">
    <source>
        <dbReference type="ARBA" id="ARBA00022692"/>
    </source>
</evidence>
<feature type="transmembrane region" description="Helical" evidence="9">
    <location>
        <begin position="147"/>
        <end position="170"/>
    </location>
</feature>
<dbReference type="PANTHER" id="PTHR21716:SF53">
    <property type="entry name" value="PERMEASE PERM-RELATED"/>
    <property type="match status" value="1"/>
</dbReference>
<feature type="transmembrane region" description="Helical" evidence="9">
    <location>
        <begin position="34"/>
        <end position="51"/>
    </location>
</feature>
<protein>
    <submittedName>
        <fullName evidence="10">AI-2E family transporter</fullName>
    </submittedName>
</protein>
<name>A0ABS1L0Q5_9BACT</name>
<feature type="region of interest" description="Disordered" evidence="8">
    <location>
        <begin position="370"/>
        <end position="405"/>
    </location>
</feature>
<organism evidence="10 11">
    <name type="scientific">Chryseolinea lacunae</name>
    <dbReference type="NCBI Taxonomy" id="2801331"/>
    <lineage>
        <taxon>Bacteria</taxon>
        <taxon>Pseudomonadati</taxon>
        <taxon>Bacteroidota</taxon>
        <taxon>Cytophagia</taxon>
        <taxon>Cytophagales</taxon>
        <taxon>Fulvivirgaceae</taxon>
        <taxon>Chryseolinea</taxon>
    </lineage>
</organism>
<proteinExistence type="inferred from homology"/>
<evidence type="ECO:0000313" key="11">
    <source>
        <dbReference type="Proteomes" id="UP000613030"/>
    </source>
</evidence>
<keyword evidence="7 9" id="KW-0472">Membrane</keyword>
<reference evidence="10 11" key="1">
    <citation type="submission" date="2021-01" db="EMBL/GenBank/DDBJ databases">
        <title>Chryseolinea sp. Jin1 Genome sequencing and assembly.</title>
        <authorList>
            <person name="Kim I."/>
        </authorList>
    </citation>
    <scope>NUCLEOTIDE SEQUENCE [LARGE SCALE GENOMIC DNA]</scope>
    <source>
        <strain evidence="10 11">Jin1</strain>
    </source>
</reference>
<evidence type="ECO:0000256" key="8">
    <source>
        <dbReference type="SAM" id="MobiDB-lite"/>
    </source>
</evidence>
<feature type="transmembrane region" description="Helical" evidence="9">
    <location>
        <begin position="270"/>
        <end position="293"/>
    </location>
</feature>
<dbReference type="RefSeq" id="WP_202015319.1">
    <property type="nucleotide sequence ID" value="NZ_JAERRB010000014.1"/>
</dbReference>
<evidence type="ECO:0000256" key="7">
    <source>
        <dbReference type="ARBA" id="ARBA00023136"/>
    </source>
</evidence>
<sequence>MDATQPTAPFYLKLSLTLLAIVLLGLLVFLGKDIILPLMFSVLLSTLLLPLSSFLRRKGAHKVVAIIIPVLLSIVVLGGILYLLSSQIVNFLDDIPALKARMTEVGNSFQTWVNENTHITVRKQNQYIAQAMENLRDNGPQIVGQTFISLTGIFSYLIFLPLYTFLMLYYKDTIKMFLVGVFRNGSEKQVCEVLTESSTIAQQYVIGLLIETSIVFALNAVGFLVLGIKYAVFLALLAALLNLIPYVGMIMANIMCMLVTLVSSDNISDVVWVGLVLAVVQLFDNNIGMPLIVGTKVRINALVTIVGVLIAGALCGIPGMFLAIPTLAVAKVIFDKVPQLQPWGVLLGDECPDTSFLPARVALSKVKTLSHSRKPRASRKSDTNTAELKNENLAVSIPSETVSEK</sequence>
<evidence type="ECO:0000256" key="9">
    <source>
        <dbReference type="SAM" id="Phobius"/>
    </source>
</evidence>
<evidence type="ECO:0000313" key="10">
    <source>
        <dbReference type="EMBL" id="MBL0745103.1"/>
    </source>
</evidence>
<dbReference type="EMBL" id="JAERRB010000014">
    <property type="protein sequence ID" value="MBL0745103.1"/>
    <property type="molecule type" value="Genomic_DNA"/>
</dbReference>
<keyword evidence="5 9" id="KW-0812">Transmembrane</keyword>
<comment type="similarity">
    <text evidence="2">Belongs to the autoinducer-2 exporter (AI-2E) (TC 2.A.86) family.</text>
</comment>
<evidence type="ECO:0000256" key="4">
    <source>
        <dbReference type="ARBA" id="ARBA00022475"/>
    </source>
</evidence>
<keyword evidence="6 9" id="KW-1133">Transmembrane helix</keyword>
<feature type="transmembrane region" description="Helical" evidence="9">
    <location>
        <begin position="10"/>
        <end position="28"/>
    </location>
</feature>